<dbReference type="RefSeq" id="XP_038071638.1">
    <property type="nucleotide sequence ID" value="XM_038215710.1"/>
</dbReference>
<feature type="region of interest" description="Disordered" evidence="1">
    <location>
        <begin position="767"/>
        <end position="937"/>
    </location>
</feature>
<organism evidence="3 4">
    <name type="scientific">Patiria miniata</name>
    <name type="common">Bat star</name>
    <name type="synonym">Asterina miniata</name>
    <dbReference type="NCBI Taxonomy" id="46514"/>
    <lineage>
        <taxon>Eukaryota</taxon>
        <taxon>Metazoa</taxon>
        <taxon>Echinodermata</taxon>
        <taxon>Eleutherozoa</taxon>
        <taxon>Asterozoa</taxon>
        <taxon>Asteroidea</taxon>
        <taxon>Valvatacea</taxon>
        <taxon>Valvatida</taxon>
        <taxon>Asterinidae</taxon>
        <taxon>Patiria</taxon>
    </lineage>
</organism>
<dbReference type="SMART" id="SM00355">
    <property type="entry name" value="ZnF_C2H2"/>
    <property type="match status" value="9"/>
</dbReference>
<accession>A0A914B688</accession>
<protein>
    <recommendedName>
        <fullName evidence="2">C2H2-type domain-containing protein</fullName>
    </recommendedName>
</protein>
<dbReference type="Proteomes" id="UP000887568">
    <property type="component" value="Unplaced"/>
</dbReference>
<feature type="compositionally biased region" description="Basic residues" evidence="1">
    <location>
        <begin position="615"/>
        <end position="624"/>
    </location>
</feature>
<dbReference type="GeneID" id="119740412"/>
<feature type="region of interest" description="Disordered" evidence="1">
    <location>
        <begin position="53"/>
        <end position="95"/>
    </location>
</feature>
<feature type="compositionally biased region" description="Polar residues" evidence="1">
    <location>
        <begin position="461"/>
        <end position="474"/>
    </location>
</feature>
<dbReference type="InterPro" id="IPR013087">
    <property type="entry name" value="Znf_C2H2_type"/>
</dbReference>
<feature type="region of interest" description="Disordered" evidence="1">
    <location>
        <begin position="439"/>
        <end position="535"/>
    </location>
</feature>
<feature type="compositionally biased region" description="Basic and acidic residues" evidence="1">
    <location>
        <begin position="134"/>
        <end position="143"/>
    </location>
</feature>
<evidence type="ECO:0000256" key="1">
    <source>
        <dbReference type="SAM" id="MobiDB-lite"/>
    </source>
</evidence>
<feature type="compositionally biased region" description="Polar residues" evidence="1">
    <location>
        <begin position="61"/>
        <end position="70"/>
    </location>
</feature>
<evidence type="ECO:0000313" key="3">
    <source>
        <dbReference type="EnsemblMetazoa" id="XP_038071638.1"/>
    </source>
</evidence>
<keyword evidence="4" id="KW-1185">Reference proteome</keyword>
<proteinExistence type="predicted"/>
<reference evidence="3" key="1">
    <citation type="submission" date="2022-11" db="UniProtKB">
        <authorList>
            <consortium name="EnsemblMetazoa"/>
        </authorList>
    </citation>
    <scope>IDENTIFICATION</scope>
</reference>
<feature type="compositionally biased region" description="Basic and acidic residues" evidence="1">
    <location>
        <begin position="851"/>
        <end position="864"/>
    </location>
</feature>
<feature type="compositionally biased region" description="Basic residues" evidence="1">
    <location>
        <begin position="829"/>
        <end position="850"/>
    </location>
</feature>
<feature type="region of interest" description="Disordered" evidence="1">
    <location>
        <begin position="597"/>
        <end position="625"/>
    </location>
</feature>
<evidence type="ECO:0000259" key="2">
    <source>
        <dbReference type="PROSITE" id="PS00028"/>
    </source>
</evidence>
<feature type="compositionally biased region" description="Polar residues" evidence="1">
    <location>
        <begin position="439"/>
        <end position="454"/>
    </location>
</feature>
<name>A0A914B688_PATMI</name>
<dbReference type="PROSITE" id="PS00028">
    <property type="entry name" value="ZINC_FINGER_C2H2_1"/>
    <property type="match status" value="2"/>
</dbReference>
<feature type="region of interest" description="Disordered" evidence="1">
    <location>
        <begin position="134"/>
        <end position="157"/>
    </location>
</feature>
<feature type="compositionally biased region" description="Polar residues" evidence="1">
    <location>
        <begin position="908"/>
        <end position="924"/>
    </location>
</feature>
<evidence type="ECO:0000313" key="4">
    <source>
        <dbReference type="Proteomes" id="UP000887568"/>
    </source>
</evidence>
<dbReference type="EnsemblMetazoa" id="XM_038215710.1">
    <property type="protein sequence ID" value="XP_038071638.1"/>
    <property type="gene ID" value="LOC119740412"/>
</dbReference>
<feature type="domain" description="C2H2-type" evidence="2">
    <location>
        <begin position="1007"/>
        <end position="1028"/>
    </location>
</feature>
<dbReference type="AlphaFoldDB" id="A0A914B688"/>
<sequence>MMNSEGDVQEESYNMNPVRMLKIKTEPKFEDEIESVWHNMATWLSMQQQMYGPKPLDSLQEDCQTTSATEVKQESENACPSDLDEDELHGDGDYLFVSPESSVLLPMPSQQEDGSSDDDQLAENQDVKPVELSAHAEEQERPRSNPSQHGDGSCDDKQLAENQDVRPVDINVHAEEISGAGMPDPNLLPTQEATPKQQTVAISVANPTTDLNPHPKLRKIYPKCGCVGCTQRMQVPKMKPGIKSKIVKRITCTIDVNASWVQCKDCQKNLLSDTLMPHMFICHDYTFLVPPRRFKPLDLRTNLCENVLAVKLTLKPTCFRQCPVCTTMIAGSDLVYHMLQNHWFLPICPHVNTCKSPFASLACLRHHMSEQHDINKYRYIALDSAFHCLPRGLLRGSSRISKPENSYRQHESPVVVQGLKLVYLNTHPQPILTTIAQEPPSVSTQESPMQQQKVTVPDGNSLASDQGGQQSLTSDLEPDRNTISESTIPNDKGPPPSSTKSPVAKVNKGCEKKDDADQTLASVTPDKGQPIQQQNTAATIQQQNTAATMQQQNAAATMQQWKVTFPDGNSLASNQSGQEPLTTDLKPAKNIMSTINHNGNETGPRSSCKESPVAKAKKGSKKKGNAVQTLARVTPGKDQANWMNCPDCDMNLTDRSLMGHLYVSHDYCLVIPPGESNKPDLGMDQSAWAVKLTNNGKSTRQCRICKNRIDEDSLINHLLHNHHAQLKCPYVHTCKCTTATLSGLKRHIRKCHDDIHKYKAPDNACNFELPPVSSTGSEDTRNKTSESQGENRITTDKCISTPKEMEEDNYTSVDGGAQKRNTNQDHCSPKRKRSRSTKRRKSGSSKKLKKYQTDKESVPEERASDQPSNGGADSNDLPRETCDETLENNTNLEGQLIKEDQKHDGIKSTRNATQQESPSSSGETKASENTEKGNGTAPKCAIPVFEHQTSCKCSYCDLPFTSQEQLLEHMFAIHDCFFIDRQCDGKDKTVAIPLLPEFPEPCISLTCRDCPHILSTRSELIFHMTTVHGYQFVCPMESCCHQQFHCDSGYLLLYHLRSVHNFTVKSNIEVLFKLRDPTQLFQLIQPTQLFQVIEPTQLFQINPNSLP</sequence>
<feature type="compositionally biased region" description="Basic and acidic residues" evidence="1">
    <location>
        <begin position="896"/>
        <end position="907"/>
    </location>
</feature>
<feature type="domain" description="C2H2-type" evidence="2">
    <location>
        <begin position="951"/>
        <end position="974"/>
    </location>
</feature>